<dbReference type="InterPro" id="IPR021457">
    <property type="entry name" value="DUF3108"/>
</dbReference>
<keyword evidence="1" id="KW-0347">Helicase</keyword>
<keyword evidence="1" id="KW-0067">ATP-binding</keyword>
<keyword evidence="1" id="KW-0378">Hydrolase</keyword>
<evidence type="ECO:0000313" key="2">
    <source>
        <dbReference type="Proteomes" id="UP000215002"/>
    </source>
</evidence>
<keyword evidence="1" id="KW-0540">Nuclease</keyword>
<gene>
    <name evidence="1" type="ORF">MuYL_4242</name>
</gene>
<dbReference type="KEGG" id="muc:MuYL_4242"/>
<dbReference type="GO" id="GO:0004386">
    <property type="term" value="F:helicase activity"/>
    <property type="evidence" value="ECO:0007669"/>
    <property type="project" value="UniProtKB-KW"/>
</dbReference>
<dbReference type="Proteomes" id="UP000215002">
    <property type="component" value="Chromosome"/>
</dbReference>
<keyword evidence="2" id="KW-1185">Reference proteome</keyword>
<organism evidence="1 2">
    <name type="scientific">Mucilaginibacter xinganensis</name>
    <dbReference type="NCBI Taxonomy" id="1234841"/>
    <lineage>
        <taxon>Bacteria</taxon>
        <taxon>Pseudomonadati</taxon>
        <taxon>Bacteroidota</taxon>
        <taxon>Sphingobacteriia</taxon>
        <taxon>Sphingobacteriales</taxon>
        <taxon>Sphingobacteriaceae</taxon>
        <taxon>Mucilaginibacter</taxon>
    </lineage>
</organism>
<dbReference type="EMBL" id="CP022743">
    <property type="protein sequence ID" value="ASU36127.1"/>
    <property type="molecule type" value="Genomic_DNA"/>
</dbReference>
<keyword evidence="1" id="KW-0269">Exonuclease</keyword>
<proteinExistence type="predicted"/>
<accession>A0A223P211</accession>
<dbReference type="PROSITE" id="PS51257">
    <property type="entry name" value="PROKAR_LIPOPROTEIN"/>
    <property type="match status" value="1"/>
</dbReference>
<keyword evidence="1" id="KW-0547">Nucleotide-binding</keyword>
<protein>
    <submittedName>
        <fullName evidence="1">ATP-dependent exodnase (Exonuclease V) alpha subunit-helicase superfamily I member</fullName>
    </submittedName>
</protein>
<dbReference type="AlphaFoldDB" id="A0A223P211"/>
<name>A0A223P211_9SPHI</name>
<reference evidence="1 2" key="1">
    <citation type="submission" date="2017-08" db="EMBL/GenBank/DDBJ databases">
        <title>Complete genome sequence of Mucilaginibacter sp. strain BJC16-A31.</title>
        <authorList>
            <consortium name="Henan University of Science and Technology"/>
            <person name="You X."/>
        </authorList>
    </citation>
    <scope>NUCLEOTIDE SEQUENCE [LARGE SCALE GENOMIC DNA]</scope>
    <source>
        <strain evidence="1 2">BJC16-A31</strain>
    </source>
</reference>
<dbReference type="Pfam" id="PF11306">
    <property type="entry name" value="DUF3108"/>
    <property type="match status" value="1"/>
</dbReference>
<dbReference type="GO" id="GO:0004527">
    <property type="term" value="F:exonuclease activity"/>
    <property type="evidence" value="ECO:0007669"/>
    <property type="project" value="UniProtKB-KW"/>
</dbReference>
<sequence>MDFRLKDFNLQKAKMKKYFLIIILIAISCSKSFSQDMNYLGEPSFKVGEELSYKLKYGFFTAAEAHIKVMESDKKFGDSAFHIVADAKTAGTFDIFYKVRNRYETYVDKKTLQPYFYTENRKEASYRHSDNVTYDHNTDKITADKGVFPMKGKVFDFLSAYYFARSVDISKLKIGDKFTLQYFLEDGIHSMEITYAGKEKMDCSVGTFNCLKFNPTIIPGRVFRKSSKLYLWITDDKNRIPVKAHVELVVGSITMDLTGVKSLKYPLNPLKQ</sequence>
<evidence type="ECO:0000313" key="1">
    <source>
        <dbReference type="EMBL" id="ASU36127.1"/>
    </source>
</evidence>